<dbReference type="Pfam" id="PF19279">
    <property type="entry name" value="YegS_C"/>
    <property type="match status" value="1"/>
</dbReference>
<evidence type="ECO:0000313" key="14">
    <source>
        <dbReference type="EMBL" id="KIO46518.1"/>
    </source>
</evidence>
<dbReference type="RefSeq" id="WP_041502598.1">
    <property type="nucleotide sequence ID" value="NZ_JPIT01000009.1"/>
</dbReference>
<keyword evidence="2" id="KW-0444">Lipid biosynthesis</keyword>
<name>A0A0C3NCU7_9PORP</name>
<comment type="caution">
    <text evidence="13">The sequence shown here is derived from an EMBL/GenBank/DDBJ whole genome shotgun (WGS) entry which is preliminary data.</text>
</comment>
<evidence type="ECO:0000256" key="10">
    <source>
        <dbReference type="ARBA" id="ARBA00023209"/>
    </source>
</evidence>
<proteinExistence type="predicted"/>
<dbReference type="EMBL" id="JPIT01000009">
    <property type="protein sequence ID" value="KIO46518.1"/>
    <property type="molecule type" value="Genomic_DNA"/>
</dbReference>
<evidence type="ECO:0000313" key="15">
    <source>
        <dbReference type="Proteomes" id="UP000031937"/>
    </source>
</evidence>
<sequence>MDKLRILFIINPISGFGLGWEVPYRLKRIAAYRQVDYMIRFTEYAGHAKELVENAKHENYTHIVAVGGDGTVNEVGTALCGTDIAFGVISLGSGNGFARHLGFSLMMSKALKQLLQSEITRIDVVEINGYYSLNVSGLGFDAEVAHFFNKMKMRGIFSYIYSIVRMWFRYPSKRYRFKIGDKVWEEDCFILSIANSSQYGNNARIAPKASLRDGLFDICILKRPKYYQIPRFIYCFMNSRISKLSYFSEIQCAEAEIEGDISKAHIDGDPYVLNVPVKVRIHPGVLNVVVPKLSRKKKIKRNV</sequence>
<dbReference type="GO" id="GO:0016301">
    <property type="term" value="F:kinase activity"/>
    <property type="evidence" value="ECO:0007669"/>
    <property type="project" value="UniProtKB-KW"/>
</dbReference>
<keyword evidence="4" id="KW-0479">Metal-binding</keyword>
<evidence type="ECO:0000313" key="16">
    <source>
        <dbReference type="Proteomes" id="UP000031980"/>
    </source>
</evidence>
<evidence type="ECO:0000256" key="6">
    <source>
        <dbReference type="ARBA" id="ARBA00022777"/>
    </source>
</evidence>
<keyword evidence="6 13" id="KW-0418">Kinase</keyword>
<keyword evidence="3" id="KW-0808">Transferase</keyword>
<dbReference type="InterPro" id="IPR001206">
    <property type="entry name" value="Diacylglycerol_kinase_cat_dom"/>
</dbReference>
<keyword evidence="7" id="KW-0067">ATP-binding</keyword>
<dbReference type="PANTHER" id="PTHR12358">
    <property type="entry name" value="SPHINGOSINE KINASE"/>
    <property type="match status" value="1"/>
</dbReference>
<dbReference type="InterPro" id="IPR045540">
    <property type="entry name" value="YegS/DAGK_C"/>
</dbReference>
<evidence type="ECO:0000259" key="12">
    <source>
        <dbReference type="PROSITE" id="PS50146"/>
    </source>
</evidence>
<gene>
    <name evidence="13" type="ORF">BA92_10940</name>
    <name evidence="14" type="ORF">IE90_04000</name>
</gene>
<dbReference type="InterPro" id="IPR016064">
    <property type="entry name" value="NAD/diacylglycerol_kinase_sf"/>
</dbReference>
<dbReference type="PROSITE" id="PS50146">
    <property type="entry name" value="DAGK"/>
    <property type="match status" value="1"/>
</dbReference>
<evidence type="ECO:0000256" key="11">
    <source>
        <dbReference type="ARBA" id="ARBA00023264"/>
    </source>
</evidence>
<dbReference type="SMART" id="SM00046">
    <property type="entry name" value="DAGKc"/>
    <property type="match status" value="1"/>
</dbReference>
<evidence type="ECO:0000313" key="13">
    <source>
        <dbReference type="EMBL" id="KIO43907.1"/>
    </source>
</evidence>
<keyword evidence="11" id="KW-1208">Phospholipid metabolism</keyword>
<dbReference type="Pfam" id="PF00781">
    <property type="entry name" value="DAGK_cat"/>
    <property type="match status" value="1"/>
</dbReference>
<dbReference type="InterPro" id="IPR050187">
    <property type="entry name" value="Lipid_Phosphate_FormReg"/>
</dbReference>
<evidence type="ECO:0000256" key="2">
    <source>
        <dbReference type="ARBA" id="ARBA00022516"/>
    </source>
</evidence>
<feature type="domain" description="DAGKc" evidence="12">
    <location>
        <begin position="1"/>
        <end position="131"/>
    </location>
</feature>
<evidence type="ECO:0000256" key="5">
    <source>
        <dbReference type="ARBA" id="ARBA00022741"/>
    </source>
</evidence>
<dbReference type="GO" id="GO:0046872">
    <property type="term" value="F:metal ion binding"/>
    <property type="evidence" value="ECO:0007669"/>
    <property type="project" value="UniProtKB-KW"/>
</dbReference>
<dbReference type="Proteomes" id="UP000031980">
    <property type="component" value="Unassembled WGS sequence"/>
</dbReference>
<dbReference type="GO" id="GO:0005886">
    <property type="term" value="C:plasma membrane"/>
    <property type="evidence" value="ECO:0007669"/>
    <property type="project" value="TreeGrafter"/>
</dbReference>
<evidence type="ECO:0000256" key="3">
    <source>
        <dbReference type="ARBA" id="ARBA00022679"/>
    </source>
</evidence>
<dbReference type="PANTHER" id="PTHR12358:SF106">
    <property type="entry name" value="LIPID KINASE YEGS"/>
    <property type="match status" value="1"/>
</dbReference>
<evidence type="ECO:0000256" key="7">
    <source>
        <dbReference type="ARBA" id="ARBA00022840"/>
    </source>
</evidence>
<evidence type="ECO:0000256" key="8">
    <source>
        <dbReference type="ARBA" id="ARBA00022842"/>
    </source>
</evidence>
<organism evidence="13 16">
    <name type="scientific">Sanguibacteroides justesenii</name>
    <dbReference type="NCBI Taxonomy" id="1547597"/>
    <lineage>
        <taxon>Bacteria</taxon>
        <taxon>Pseudomonadati</taxon>
        <taxon>Bacteroidota</taxon>
        <taxon>Bacteroidia</taxon>
        <taxon>Bacteroidales</taxon>
        <taxon>Porphyromonadaceae</taxon>
        <taxon>Sanguibacteroides</taxon>
    </lineage>
</organism>
<accession>A0A0C3NCU7</accession>
<reference evidence="13 16" key="1">
    <citation type="submission" date="2014-07" db="EMBL/GenBank/DDBJ databases">
        <title>Porphyromonadaceae bacterium OUH 308042 = ATCC BAA-2681 = DSM 28342 draft genome.</title>
        <authorList>
            <person name="Sydenham T.V."/>
            <person name="Hasman H."/>
            <person name="Justensen U.S."/>
        </authorList>
    </citation>
    <scope>NUCLEOTIDE SEQUENCE [LARGE SCALE GENOMIC DNA]</scope>
    <source>
        <strain evidence="13 16">OUH 308042</strain>
    </source>
</reference>
<evidence type="ECO:0000256" key="9">
    <source>
        <dbReference type="ARBA" id="ARBA00023098"/>
    </source>
</evidence>
<dbReference type="NCBIfam" id="TIGR00147">
    <property type="entry name" value="YegS/Rv2252/BmrU family lipid kinase"/>
    <property type="match status" value="1"/>
</dbReference>
<dbReference type="SUPFAM" id="SSF111331">
    <property type="entry name" value="NAD kinase/diacylglycerol kinase-like"/>
    <property type="match status" value="1"/>
</dbReference>
<protein>
    <submittedName>
        <fullName evidence="13">Diacylglycerol kinase</fullName>
    </submittedName>
</protein>
<dbReference type="Gene3D" id="2.60.200.40">
    <property type="match status" value="1"/>
</dbReference>
<comment type="cofactor">
    <cofactor evidence="1">
        <name>Mg(2+)</name>
        <dbReference type="ChEBI" id="CHEBI:18420"/>
    </cofactor>
</comment>
<keyword evidence="8" id="KW-0460">Magnesium</keyword>
<dbReference type="AlphaFoldDB" id="A0A0C3NCU7"/>
<keyword evidence="5" id="KW-0547">Nucleotide-binding</keyword>
<keyword evidence="16" id="KW-1185">Reference proteome</keyword>
<keyword evidence="9" id="KW-0443">Lipid metabolism</keyword>
<dbReference type="Proteomes" id="UP000031937">
    <property type="component" value="Unassembled WGS sequence"/>
</dbReference>
<dbReference type="Gene3D" id="3.40.50.10330">
    <property type="entry name" value="Probable inorganic polyphosphate/atp-NAD kinase, domain 1"/>
    <property type="match status" value="1"/>
</dbReference>
<dbReference type="GO" id="GO:0008654">
    <property type="term" value="P:phospholipid biosynthetic process"/>
    <property type="evidence" value="ECO:0007669"/>
    <property type="project" value="UniProtKB-KW"/>
</dbReference>
<dbReference type="GO" id="GO:0005524">
    <property type="term" value="F:ATP binding"/>
    <property type="evidence" value="ECO:0007669"/>
    <property type="project" value="UniProtKB-KW"/>
</dbReference>
<dbReference type="InterPro" id="IPR017438">
    <property type="entry name" value="ATP-NAD_kinase_N"/>
</dbReference>
<dbReference type="EMBL" id="JPIU01000040">
    <property type="protein sequence ID" value="KIO43907.1"/>
    <property type="molecule type" value="Genomic_DNA"/>
</dbReference>
<evidence type="ECO:0000256" key="4">
    <source>
        <dbReference type="ARBA" id="ARBA00022723"/>
    </source>
</evidence>
<dbReference type="OrthoDB" id="9786026at2"/>
<reference evidence="14 15" key="2">
    <citation type="submission" date="2014-07" db="EMBL/GenBank/DDBJ databases">
        <title>Porphyromonadaceae bacterium OUH 334697 = ATCC BAA-2682 = DSM 28341 draft genome.</title>
        <authorList>
            <person name="Sydenham T.V."/>
            <person name="Hasman H."/>
            <person name="Justesen U.S."/>
        </authorList>
    </citation>
    <scope>NUCLEOTIDE SEQUENCE [LARGE SCALE GENOMIC DNA]</scope>
    <source>
        <strain evidence="14 15">OUH 334697</strain>
    </source>
</reference>
<evidence type="ECO:0000256" key="1">
    <source>
        <dbReference type="ARBA" id="ARBA00001946"/>
    </source>
</evidence>
<dbReference type="InterPro" id="IPR005218">
    <property type="entry name" value="Diacylglycerol/lipid_kinase"/>
</dbReference>
<keyword evidence="10" id="KW-0594">Phospholipid biosynthesis</keyword>